<keyword evidence="3" id="KW-1185">Reference proteome</keyword>
<feature type="transmembrane region" description="Helical" evidence="1">
    <location>
        <begin position="85"/>
        <end position="112"/>
    </location>
</feature>
<comment type="caution">
    <text evidence="2">The sequence shown here is derived from an EMBL/GenBank/DDBJ whole genome shotgun (WGS) entry which is preliminary data.</text>
</comment>
<evidence type="ECO:0000313" key="3">
    <source>
        <dbReference type="Proteomes" id="UP001244563"/>
    </source>
</evidence>
<keyword evidence="1" id="KW-0472">Membrane</keyword>
<evidence type="ECO:0000313" key="2">
    <source>
        <dbReference type="EMBL" id="MDQ0104050.1"/>
    </source>
</evidence>
<sequence length="181" mass="20200">MTSSTLQTEDPRPSLPARLRTETYLARVDWHLEAVMNGKHRRSTIRELRQAILSDPRGIDVSLDDLGSPKSLARQYGDDEDLQPLWSIGIISAGSMLLAYWVLFLTFAFGMLAATDSSTPMKAHAEFPFVDVTTFSTAEAVGIEWTSGWAWLIVPAIIGVVSFLLGARCWRLFGRSERRTP</sequence>
<keyword evidence="1" id="KW-0812">Transmembrane</keyword>
<protein>
    <recommendedName>
        <fullName evidence="4">DUF1700 domain-containing protein</fullName>
    </recommendedName>
</protein>
<dbReference type="EMBL" id="JAUSSW010000013">
    <property type="protein sequence ID" value="MDQ0104050.1"/>
    <property type="molecule type" value="Genomic_DNA"/>
</dbReference>
<reference evidence="2 3" key="1">
    <citation type="submission" date="2023-07" db="EMBL/GenBank/DDBJ databases">
        <title>Sorghum-associated microbial communities from plants grown in Nebraska, USA.</title>
        <authorList>
            <person name="Schachtman D."/>
        </authorList>
    </citation>
    <scope>NUCLEOTIDE SEQUENCE [LARGE SCALE GENOMIC DNA]</scope>
    <source>
        <strain evidence="2 3">CC523</strain>
    </source>
</reference>
<organism evidence="2 3">
    <name type="scientific">Paenarthrobacter nicotinovorans</name>
    <name type="common">Arthrobacter nicotinovorans</name>
    <dbReference type="NCBI Taxonomy" id="29320"/>
    <lineage>
        <taxon>Bacteria</taxon>
        <taxon>Bacillati</taxon>
        <taxon>Actinomycetota</taxon>
        <taxon>Actinomycetes</taxon>
        <taxon>Micrococcales</taxon>
        <taxon>Micrococcaceae</taxon>
        <taxon>Paenarthrobacter</taxon>
    </lineage>
</organism>
<keyword evidence="1" id="KW-1133">Transmembrane helix</keyword>
<feature type="transmembrane region" description="Helical" evidence="1">
    <location>
        <begin position="149"/>
        <end position="170"/>
    </location>
</feature>
<evidence type="ECO:0008006" key="4">
    <source>
        <dbReference type="Google" id="ProtNLM"/>
    </source>
</evidence>
<gene>
    <name evidence="2" type="ORF">J2T10_003723</name>
</gene>
<name>A0ABT9TQV3_PAENI</name>
<dbReference type="Proteomes" id="UP001244563">
    <property type="component" value="Unassembled WGS sequence"/>
</dbReference>
<proteinExistence type="predicted"/>
<accession>A0ABT9TQV3</accession>
<evidence type="ECO:0000256" key="1">
    <source>
        <dbReference type="SAM" id="Phobius"/>
    </source>
</evidence>
<dbReference type="RefSeq" id="WP_306879272.1">
    <property type="nucleotide sequence ID" value="NZ_JAUSSW010000013.1"/>
</dbReference>